<evidence type="ECO:0000256" key="3">
    <source>
        <dbReference type="ARBA" id="ARBA00013109"/>
    </source>
</evidence>
<keyword evidence="5 9" id="KW-0627">Porphyrin biosynthesis</keyword>
<organism evidence="11 12">
    <name type="scientific">Georgfuchsia toluolica</name>
    <dbReference type="NCBI Taxonomy" id="424218"/>
    <lineage>
        <taxon>Bacteria</taxon>
        <taxon>Pseudomonadati</taxon>
        <taxon>Pseudomonadota</taxon>
        <taxon>Betaproteobacteria</taxon>
        <taxon>Nitrosomonadales</taxon>
        <taxon>Sterolibacteriaceae</taxon>
        <taxon>Georgfuchsia</taxon>
    </lineage>
</organism>
<feature type="domain" description="Tetrapyrrole biosynthesis uroporphyrinogen III synthase" evidence="10">
    <location>
        <begin position="23"/>
        <end position="236"/>
    </location>
</feature>
<dbReference type="CDD" id="cd06578">
    <property type="entry name" value="HemD"/>
    <property type="match status" value="1"/>
</dbReference>
<evidence type="ECO:0000256" key="5">
    <source>
        <dbReference type="ARBA" id="ARBA00023244"/>
    </source>
</evidence>
<dbReference type="SUPFAM" id="SSF69618">
    <property type="entry name" value="HemD-like"/>
    <property type="match status" value="1"/>
</dbReference>
<dbReference type="RefSeq" id="WP_220636020.1">
    <property type="nucleotide sequence ID" value="NZ_CAJQUM010000001.1"/>
</dbReference>
<dbReference type="AlphaFoldDB" id="A0A916N966"/>
<dbReference type="PANTHER" id="PTHR38042">
    <property type="entry name" value="UROPORPHYRINOGEN-III SYNTHASE, CHLOROPLASTIC"/>
    <property type="match status" value="1"/>
</dbReference>
<reference evidence="11" key="1">
    <citation type="submission" date="2021-04" db="EMBL/GenBank/DDBJ databases">
        <authorList>
            <person name="Hornung B."/>
        </authorList>
    </citation>
    <scope>NUCLEOTIDE SEQUENCE</scope>
    <source>
        <strain evidence="11">G5G6</strain>
    </source>
</reference>
<dbReference type="InterPro" id="IPR039793">
    <property type="entry name" value="UROS/Hem4"/>
</dbReference>
<evidence type="ECO:0000256" key="6">
    <source>
        <dbReference type="ARBA" id="ARBA00037589"/>
    </source>
</evidence>
<dbReference type="EMBL" id="CAJQUM010000001">
    <property type="protein sequence ID" value="CAG4884142.1"/>
    <property type="molecule type" value="Genomic_DNA"/>
</dbReference>
<dbReference type="InterPro" id="IPR036108">
    <property type="entry name" value="4pyrrol_syn_uPrphyn_synt_sf"/>
</dbReference>
<dbReference type="Pfam" id="PF02602">
    <property type="entry name" value="HEM4"/>
    <property type="match status" value="1"/>
</dbReference>
<evidence type="ECO:0000256" key="1">
    <source>
        <dbReference type="ARBA" id="ARBA00004772"/>
    </source>
</evidence>
<evidence type="ECO:0000256" key="2">
    <source>
        <dbReference type="ARBA" id="ARBA00008133"/>
    </source>
</evidence>
<comment type="pathway">
    <text evidence="1 9">Porphyrin-containing compound metabolism; protoporphyrin-IX biosynthesis; coproporphyrinogen-III from 5-aminolevulinate: step 3/4.</text>
</comment>
<accession>A0A916N966</accession>
<comment type="similarity">
    <text evidence="2 9">Belongs to the uroporphyrinogen-III synthase family.</text>
</comment>
<dbReference type="PANTHER" id="PTHR38042:SF1">
    <property type="entry name" value="UROPORPHYRINOGEN-III SYNTHASE, CHLOROPLASTIC"/>
    <property type="match status" value="1"/>
</dbReference>
<keyword evidence="12" id="KW-1185">Reference proteome</keyword>
<evidence type="ECO:0000259" key="10">
    <source>
        <dbReference type="Pfam" id="PF02602"/>
    </source>
</evidence>
<evidence type="ECO:0000313" key="12">
    <source>
        <dbReference type="Proteomes" id="UP000742786"/>
    </source>
</evidence>
<evidence type="ECO:0000256" key="8">
    <source>
        <dbReference type="ARBA" id="ARBA00048617"/>
    </source>
</evidence>
<evidence type="ECO:0000256" key="4">
    <source>
        <dbReference type="ARBA" id="ARBA00023239"/>
    </source>
</evidence>
<dbReference type="Gene3D" id="3.40.50.10090">
    <property type="match status" value="2"/>
</dbReference>
<dbReference type="InterPro" id="IPR003754">
    <property type="entry name" value="4pyrrol_synth_uPrphyn_synth"/>
</dbReference>
<sequence length="259" mass="28195">MVAASPLAGKHIVVTRPAGQAAHLAEVLQNLGAHPILFPVLTICDLDDAKPLHDIALRLDDFDFAVFVSPNAVDKSLEHVLRHRGWPAHVRAVTVGESSEQALSRHGITNVLTPRGRFDSEALLEVPELQNVAGRRIVIFRGDGGRELLGDVLRERGAEVLHVASYRRGKPANDGMVLLKHWEDRTLDAITVTSSEGLRNLHEMVGKLGQAWLRKTPLFVPHARIGTQAGELGHTLIQQTGSGDDGLVAGLIEYFAHYG</sequence>
<comment type="catalytic activity">
    <reaction evidence="8 9">
        <text>hydroxymethylbilane = uroporphyrinogen III + H2O</text>
        <dbReference type="Rhea" id="RHEA:18965"/>
        <dbReference type="ChEBI" id="CHEBI:15377"/>
        <dbReference type="ChEBI" id="CHEBI:57308"/>
        <dbReference type="ChEBI" id="CHEBI:57845"/>
        <dbReference type="EC" id="4.2.1.75"/>
    </reaction>
</comment>
<gene>
    <name evidence="11" type="ORF">GTOL_12025</name>
</gene>
<dbReference type="EC" id="4.2.1.75" evidence="3 9"/>
<dbReference type="GO" id="GO:0006780">
    <property type="term" value="P:uroporphyrinogen III biosynthetic process"/>
    <property type="evidence" value="ECO:0007669"/>
    <property type="project" value="UniProtKB-UniRule"/>
</dbReference>
<dbReference type="Proteomes" id="UP000742786">
    <property type="component" value="Unassembled WGS sequence"/>
</dbReference>
<dbReference type="GO" id="GO:0004852">
    <property type="term" value="F:uroporphyrinogen-III synthase activity"/>
    <property type="evidence" value="ECO:0007669"/>
    <property type="project" value="UniProtKB-UniRule"/>
</dbReference>
<comment type="caution">
    <text evidence="11">The sequence shown here is derived from an EMBL/GenBank/DDBJ whole genome shotgun (WGS) entry which is preliminary data.</text>
</comment>
<keyword evidence="4 9" id="KW-0456">Lyase</keyword>
<comment type="function">
    <text evidence="6 9">Catalyzes cyclization of the linear tetrapyrrole, hydroxymethylbilane, to the macrocyclic uroporphyrinogen III.</text>
</comment>
<protein>
    <recommendedName>
        <fullName evidence="7 9">Uroporphyrinogen-III synthase</fullName>
        <ecNumber evidence="3 9">4.2.1.75</ecNumber>
    </recommendedName>
</protein>
<proteinExistence type="inferred from homology"/>
<evidence type="ECO:0000256" key="7">
    <source>
        <dbReference type="ARBA" id="ARBA00040167"/>
    </source>
</evidence>
<evidence type="ECO:0000256" key="9">
    <source>
        <dbReference type="RuleBase" id="RU366031"/>
    </source>
</evidence>
<name>A0A916N966_9PROT</name>
<evidence type="ECO:0000313" key="11">
    <source>
        <dbReference type="EMBL" id="CAG4884142.1"/>
    </source>
</evidence>
<dbReference type="GO" id="GO:0006782">
    <property type="term" value="P:protoporphyrinogen IX biosynthetic process"/>
    <property type="evidence" value="ECO:0007669"/>
    <property type="project" value="UniProtKB-UniRule"/>
</dbReference>